<dbReference type="InterPro" id="IPR021615">
    <property type="entry name" value="Omp28"/>
</dbReference>
<dbReference type="Proteomes" id="UP000823661">
    <property type="component" value="Unassembled WGS sequence"/>
</dbReference>
<dbReference type="AlphaFoldDB" id="A0A9D9HHZ4"/>
<keyword evidence="1" id="KW-0732">Signal</keyword>
<evidence type="ECO:0000313" key="3">
    <source>
        <dbReference type="Proteomes" id="UP000823661"/>
    </source>
</evidence>
<dbReference type="Gene3D" id="2.60.40.10">
    <property type="entry name" value="Immunoglobulins"/>
    <property type="match status" value="1"/>
</dbReference>
<reference evidence="2" key="2">
    <citation type="journal article" date="2021" name="PeerJ">
        <title>Extensive microbial diversity within the chicken gut microbiome revealed by metagenomics and culture.</title>
        <authorList>
            <person name="Gilroy R."/>
            <person name="Ravi A."/>
            <person name="Getino M."/>
            <person name="Pursley I."/>
            <person name="Horton D.L."/>
            <person name="Alikhan N.F."/>
            <person name="Baker D."/>
            <person name="Gharbi K."/>
            <person name="Hall N."/>
            <person name="Watson M."/>
            <person name="Adriaenssens E.M."/>
            <person name="Foster-Nyarko E."/>
            <person name="Jarju S."/>
            <person name="Secka A."/>
            <person name="Antonio M."/>
            <person name="Oren A."/>
            <person name="Chaudhuri R.R."/>
            <person name="La Ragione R."/>
            <person name="Hildebrand F."/>
            <person name="Pallen M.J."/>
        </authorList>
    </citation>
    <scope>NUCLEOTIDE SEQUENCE</scope>
    <source>
        <strain evidence="2">B1-20833</strain>
    </source>
</reference>
<feature type="chain" id="PRO_5039242620" evidence="1">
    <location>
        <begin position="29"/>
        <end position="380"/>
    </location>
</feature>
<name>A0A9D9HHZ4_9BACT</name>
<dbReference type="EMBL" id="JADIMI010000010">
    <property type="protein sequence ID" value="MBO8451428.1"/>
    <property type="molecule type" value="Genomic_DNA"/>
</dbReference>
<dbReference type="InterPro" id="IPR013783">
    <property type="entry name" value="Ig-like_fold"/>
</dbReference>
<feature type="signal peptide" evidence="1">
    <location>
        <begin position="1"/>
        <end position="28"/>
    </location>
</feature>
<proteinExistence type="predicted"/>
<gene>
    <name evidence="2" type="ORF">IAC06_00900</name>
</gene>
<reference evidence="2" key="1">
    <citation type="submission" date="2020-10" db="EMBL/GenBank/DDBJ databases">
        <authorList>
            <person name="Gilroy R."/>
        </authorList>
    </citation>
    <scope>NUCLEOTIDE SEQUENCE</scope>
    <source>
        <strain evidence="2">B1-20833</strain>
    </source>
</reference>
<evidence type="ECO:0000313" key="2">
    <source>
        <dbReference type="EMBL" id="MBO8451428.1"/>
    </source>
</evidence>
<evidence type="ECO:0000256" key="1">
    <source>
        <dbReference type="SAM" id="SignalP"/>
    </source>
</evidence>
<dbReference type="PROSITE" id="PS51257">
    <property type="entry name" value="PROKAR_LIPOPROTEIN"/>
    <property type="match status" value="1"/>
</dbReference>
<accession>A0A9D9HHZ4</accession>
<dbReference type="Pfam" id="PF11551">
    <property type="entry name" value="Omp28"/>
    <property type="match status" value="1"/>
</dbReference>
<sequence>MKSFSRFMKVMTISMLAVCCLVSLSCSKDDGVTVSQYLKLVPDKTVIEPNGSDAVTFTVEYDGIDVTDEAAVYREDGTAAELTFVSATEGSYGFYAEYKGERSATVTIVATSSLPPMPEDPEPDNTAFVRRALMILFTSTDCSMCPFAISALHQLSLSPARNSYVLVECHSVARNDPAYYGGPLMSVYGSDVTPYVSADLDNENLVIVGGNPSIDTGMRNYWSLVNEAASRRPAQAGIAASSVLNGSNVLVSMSVKAAQTGEYKVAAWLLEDDIYGSQLNSGATGNIDFNIHNDCLRYAQYTGSGRNADYTGVSLGTVNAGEEADYTFSIPVEDGWDVDNCHLVLLVTAEDGGSFYVNNAAKCEIGGTVAYEYMNDNVLL</sequence>
<protein>
    <submittedName>
        <fullName evidence="2">Omp28-related outer membrane protein</fullName>
    </submittedName>
</protein>
<organism evidence="2 3">
    <name type="scientific">Candidatus Cryptobacteroides intestinavium</name>
    <dbReference type="NCBI Taxonomy" id="2840766"/>
    <lineage>
        <taxon>Bacteria</taxon>
        <taxon>Pseudomonadati</taxon>
        <taxon>Bacteroidota</taxon>
        <taxon>Bacteroidia</taxon>
        <taxon>Bacteroidales</taxon>
        <taxon>Candidatus Cryptobacteroides</taxon>
    </lineage>
</organism>
<comment type="caution">
    <text evidence="2">The sequence shown here is derived from an EMBL/GenBank/DDBJ whole genome shotgun (WGS) entry which is preliminary data.</text>
</comment>